<gene>
    <name evidence="3" type="ordered locus">MROS_2357</name>
</gene>
<dbReference type="Gene3D" id="3.30.300.30">
    <property type="match status" value="1"/>
</dbReference>
<protein>
    <submittedName>
        <fullName evidence="3">AMP-dependent synthetase and ligase</fullName>
    </submittedName>
</protein>
<dbReference type="SUPFAM" id="SSF56801">
    <property type="entry name" value="Acetyl-CoA synthetase-like"/>
    <property type="match status" value="1"/>
</dbReference>
<feature type="domain" description="AMP-dependent synthetase/ligase" evidence="2">
    <location>
        <begin position="25"/>
        <end position="416"/>
    </location>
</feature>
<organism evidence="3 4">
    <name type="scientific">Melioribacter roseus (strain DSM 23840 / JCM 17771 / VKM B-2668 / P3M-2)</name>
    <dbReference type="NCBI Taxonomy" id="1191523"/>
    <lineage>
        <taxon>Bacteria</taxon>
        <taxon>Pseudomonadati</taxon>
        <taxon>Ignavibacteriota</taxon>
        <taxon>Ignavibacteria</taxon>
        <taxon>Ignavibacteriales</taxon>
        <taxon>Melioribacteraceae</taxon>
        <taxon>Melioribacter</taxon>
    </lineage>
</organism>
<sequence>MKKELKLYDVPKIESIQDMALRSGNVYADKLALEDLNNTPISKLTFDELKLSILKFGAALKKLGIKERTHIAIIGENRVQWALGYLTCMTFNYVVVPIDRNLTDNEIFNILHESDSEAVIFSGNYSSVIAEGKNVLKKLKYFICMDETKEDEEFLSMPELINKAEPAKESDLPEIDPNALAEIIFTSGSLGRAKGVMLSQKNLASNLMDMVSMILITKEDRFLSVLPMHHTYECTCGMLCPLYAGASVHYARSLKTVVDDLQKVKATILLGVPLLYDKMFKRIVKGIKEDKVKSLIVPPLLKLSNLFLYVGLSKFKKMIFSELHEKFGGAIRIFIAGGAAPDPMVAKGLREFGFNFIQGYGLTETSPIVALNRLDNFKDDAAGLPLPHVEITINQPDENGSGEIWVKGPNVMIGYYKNEKATSEAFFDGWFKTGDVGFIDDDGFLHINGRKKNVIISKSGKNVYPEEIEDVLNRSPFILESIVYGEKDPKQDEVIAAQIVVDAEAFIELSESKGIDITDDLIKKVIAEEVEKANKNLPAFKRIIRFHIREQEFEKTTTQKIKRFLVLKNND</sequence>
<dbReference type="GO" id="GO:0016020">
    <property type="term" value="C:membrane"/>
    <property type="evidence" value="ECO:0007669"/>
    <property type="project" value="TreeGrafter"/>
</dbReference>
<dbReference type="EMBL" id="CP003557">
    <property type="protein sequence ID" value="AFN75587.1"/>
    <property type="molecule type" value="Genomic_DNA"/>
</dbReference>
<dbReference type="PANTHER" id="PTHR43272:SF52">
    <property type="entry name" value="AMP-DEPENDENT SYNTHETASE_LIGASE DOMAIN-CONTAINING PROTEIN"/>
    <property type="match status" value="1"/>
</dbReference>
<evidence type="ECO:0000259" key="2">
    <source>
        <dbReference type="Pfam" id="PF00501"/>
    </source>
</evidence>
<dbReference type="STRING" id="1191523.MROS_2357"/>
<dbReference type="Proteomes" id="UP000009011">
    <property type="component" value="Chromosome"/>
</dbReference>
<comment type="catalytic activity">
    <reaction evidence="1">
        <text>a long-chain fatty acid + ATP + CoA = a long-chain fatty acyl-CoA + AMP + diphosphate</text>
        <dbReference type="Rhea" id="RHEA:15421"/>
        <dbReference type="ChEBI" id="CHEBI:30616"/>
        <dbReference type="ChEBI" id="CHEBI:33019"/>
        <dbReference type="ChEBI" id="CHEBI:57287"/>
        <dbReference type="ChEBI" id="CHEBI:57560"/>
        <dbReference type="ChEBI" id="CHEBI:83139"/>
        <dbReference type="ChEBI" id="CHEBI:456215"/>
        <dbReference type="EC" id="6.2.1.3"/>
    </reaction>
    <physiologicalReaction direction="left-to-right" evidence="1">
        <dbReference type="Rhea" id="RHEA:15422"/>
    </physiologicalReaction>
</comment>
<dbReference type="Pfam" id="PF23562">
    <property type="entry name" value="AMP-binding_C_3"/>
    <property type="match status" value="1"/>
</dbReference>
<dbReference type="InterPro" id="IPR045851">
    <property type="entry name" value="AMP-bd_C_sf"/>
</dbReference>
<keyword evidence="3" id="KW-0436">Ligase</keyword>
<dbReference type="eggNOG" id="COG1022">
    <property type="taxonomic scope" value="Bacteria"/>
</dbReference>
<evidence type="ECO:0000313" key="4">
    <source>
        <dbReference type="Proteomes" id="UP000009011"/>
    </source>
</evidence>
<dbReference type="PATRIC" id="fig|1191523.3.peg.2487"/>
<dbReference type="InterPro" id="IPR000873">
    <property type="entry name" value="AMP-dep_synth/lig_dom"/>
</dbReference>
<accession>I6YYF0</accession>
<dbReference type="HOGENOM" id="CLU_000022_59_9_10"/>
<evidence type="ECO:0000313" key="3">
    <source>
        <dbReference type="EMBL" id="AFN75587.1"/>
    </source>
</evidence>
<proteinExistence type="predicted"/>
<dbReference type="Gene3D" id="3.40.50.12780">
    <property type="entry name" value="N-terminal domain of ligase-like"/>
    <property type="match status" value="1"/>
</dbReference>
<name>I6YYF0_MELRP</name>
<dbReference type="PANTHER" id="PTHR43272">
    <property type="entry name" value="LONG-CHAIN-FATTY-ACID--COA LIGASE"/>
    <property type="match status" value="1"/>
</dbReference>
<reference evidence="3 4" key="1">
    <citation type="journal article" date="2013" name="PLoS ONE">
        <title>Genomic analysis of Melioribacter roseus, facultatively anaerobic organotrophic bacterium representing a novel deep lineage within Bacteriodetes/Chlorobi group.</title>
        <authorList>
            <person name="Kadnikov V.V."/>
            <person name="Mardanov A.V."/>
            <person name="Podosokorskaya O.A."/>
            <person name="Gavrilov S.N."/>
            <person name="Kublanov I.V."/>
            <person name="Beletsky A.V."/>
            <person name="Bonch-Osmolovskaya E.A."/>
            <person name="Ravin N.V."/>
        </authorList>
    </citation>
    <scope>NUCLEOTIDE SEQUENCE [LARGE SCALE GENOMIC DNA]</scope>
    <source>
        <strain evidence="4">JCM 17771 / P3M-2</strain>
    </source>
</reference>
<evidence type="ECO:0000256" key="1">
    <source>
        <dbReference type="ARBA" id="ARBA00024484"/>
    </source>
</evidence>
<dbReference type="GO" id="GO:0004467">
    <property type="term" value="F:long-chain fatty acid-CoA ligase activity"/>
    <property type="evidence" value="ECO:0007669"/>
    <property type="project" value="UniProtKB-EC"/>
</dbReference>
<dbReference type="InterPro" id="IPR042099">
    <property type="entry name" value="ANL_N_sf"/>
</dbReference>
<dbReference type="OrthoDB" id="9778383at2"/>
<dbReference type="Pfam" id="PF00501">
    <property type="entry name" value="AMP-binding"/>
    <property type="match status" value="1"/>
</dbReference>
<dbReference type="KEGG" id="mro:MROS_2357"/>
<dbReference type="AlphaFoldDB" id="I6YYF0"/>
<dbReference type="RefSeq" id="WP_014857017.1">
    <property type="nucleotide sequence ID" value="NC_018178.1"/>
</dbReference>
<keyword evidence="4" id="KW-1185">Reference proteome</keyword>